<evidence type="ECO:0000256" key="2">
    <source>
        <dbReference type="ARBA" id="ARBA00022692"/>
    </source>
</evidence>
<name>A0A7L4ZRY1_9FLAO</name>
<keyword evidence="6" id="KW-0961">Cell wall biogenesis/degradation</keyword>
<keyword evidence="3 7" id="KW-1133">Transmembrane helix</keyword>
<dbReference type="GO" id="GO:0016829">
    <property type="term" value="F:lyase activity"/>
    <property type="evidence" value="ECO:0007669"/>
    <property type="project" value="UniProtKB-KW"/>
</dbReference>
<evidence type="ECO:0000256" key="4">
    <source>
        <dbReference type="ARBA" id="ARBA00023136"/>
    </source>
</evidence>
<dbReference type="EMBL" id="CP019288">
    <property type="protein sequence ID" value="QHI39352.1"/>
    <property type="molecule type" value="Genomic_DNA"/>
</dbReference>
<evidence type="ECO:0008006" key="10">
    <source>
        <dbReference type="Google" id="ProtNLM"/>
    </source>
</evidence>
<keyword evidence="5" id="KW-0456">Lyase</keyword>
<dbReference type="PANTHER" id="PTHR30518:SF2">
    <property type="entry name" value="ENDOLYTIC MUREIN TRANSGLYCOSYLASE"/>
    <property type="match status" value="1"/>
</dbReference>
<protein>
    <recommendedName>
        <fullName evidence="10">Aminodeoxychorismate lyase</fullName>
    </recommendedName>
</protein>
<evidence type="ECO:0000256" key="5">
    <source>
        <dbReference type="ARBA" id="ARBA00023239"/>
    </source>
</evidence>
<evidence type="ECO:0000313" key="8">
    <source>
        <dbReference type="EMBL" id="QHI39352.1"/>
    </source>
</evidence>
<dbReference type="PANTHER" id="PTHR30518">
    <property type="entry name" value="ENDOLYTIC MUREIN TRANSGLYCOSYLASE"/>
    <property type="match status" value="1"/>
</dbReference>
<sequence>MYIRKILIGILITGIVIGFFVIYNITQTIFKPITAFNNEEAYIHIPSDADFLFVQKELKPLLTDTESFVTLAKKKGYIENVKGGKYIIRKGMNSNDIVKTLQGKSELVKITLPASHELKMIKEIARDISIQIEASEAEMHEILIDTVYLNEKGYGLKDLQYIYGAHTYTIPWNTSAEEFRSIVYKNYEKRKQRQ</sequence>
<keyword evidence="2 7" id="KW-0812">Transmembrane</keyword>
<dbReference type="InterPro" id="IPR003770">
    <property type="entry name" value="MLTG-like"/>
</dbReference>
<dbReference type="KEGG" id="kan:IMCC3317_47620"/>
<keyword evidence="1" id="KW-1003">Cell membrane</keyword>
<organism evidence="8 9">
    <name type="scientific">Kordia antarctica</name>
    <dbReference type="NCBI Taxonomy" id="1218801"/>
    <lineage>
        <taxon>Bacteria</taxon>
        <taxon>Pseudomonadati</taxon>
        <taxon>Bacteroidota</taxon>
        <taxon>Flavobacteriia</taxon>
        <taxon>Flavobacteriales</taxon>
        <taxon>Flavobacteriaceae</taxon>
        <taxon>Kordia</taxon>
    </lineage>
</organism>
<evidence type="ECO:0000256" key="1">
    <source>
        <dbReference type="ARBA" id="ARBA00022475"/>
    </source>
</evidence>
<evidence type="ECO:0000313" key="9">
    <source>
        <dbReference type="Proteomes" id="UP000464657"/>
    </source>
</evidence>
<accession>A0A7L4ZRY1</accession>
<evidence type="ECO:0000256" key="7">
    <source>
        <dbReference type="SAM" id="Phobius"/>
    </source>
</evidence>
<gene>
    <name evidence="8" type="ORF">IMCC3317_47620</name>
</gene>
<dbReference type="GO" id="GO:0071555">
    <property type="term" value="P:cell wall organization"/>
    <property type="evidence" value="ECO:0007669"/>
    <property type="project" value="UniProtKB-KW"/>
</dbReference>
<dbReference type="Pfam" id="PF02618">
    <property type="entry name" value="YceG"/>
    <property type="match status" value="1"/>
</dbReference>
<dbReference type="OrthoDB" id="1442456at2"/>
<dbReference type="Proteomes" id="UP000464657">
    <property type="component" value="Chromosome"/>
</dbReference>
<dbReference type="RefSeq" id="WP_160131830.1">
    <property type="nucleotide sequence ID" value="NZ_CP019288.1"/>
</dbReference>
<dbReference type="AlphaFoldDB" id="A0A7L4ZRY1"/>
<feature type="transmembrane region" description="Helical" evidence="7">
    <location>
        <begin position="6"/>
        <end position="25"/>
    </location>
</feature>
<keyword evidence="9" id="KW-1185">Reference proteome</keyword>
<proteinExistence type="predicted"/>
<keyword evidence="4 7" id="KW-0472">Membrane</keyword>
<evidence type="ECO:0000256" key="6">
    <source>
        <dbReference type="ARBA" id="ARBA00023316"/>
    </source>
</evidence>
<evidence type="ECO:0000256" key="3">
    <source>
        <dbReference type="ARBA" id="ARBA00022989"/>
    </source>
</evidence>
<reference evidence="8 9" key="1">
    <citation type="journal article" date="2013" name="Int. J. Syst. Evol. Microbiol.">
        <title>Kordia antarctica sp. nov., isolated from Antarctic seawater.</title>
        <authorList>
            <person name="Baek K."/>
            <person name="Choi A."/>
            <person name="Kang I."/>
            <person name="Lee K."/>
            <person name="Cho J.C."/>
        </authorList>
    </citation>
    <scope>NUCLEOTIDE SEQUENCE [LARGE SCALE GENOMIC DNA]</scope>
    <source>
        <strain evidence="8 9">IMCC3317</strain>
    </source>
</reference>